<dbReference type="InterPro" id="IPR000276">
    <property type="entry name" value="GPCR_Rhodpsn"/>
</dbReference>
<comment type="similarity">
    <text evidence="6">Belongs to the G-protein coupled receptor 1 family.</text>
</comment>
<reference evidence="7" key="1">
    <citation type="submission" date="2020-04" db="EMBL/GenBank/DDBJ databases">
        <authorList>
            <person name="Alioto T."/>
            <person name="Alioto T."/>
            <person name="Gomez Garrido J."/>
        </authorList>
    </citation>
    <scope>NUCLEOTIDE SEQUENCE</scope>
    <source>
        <strain evidence="7">A484AB</strain>
    </source>
</reference>
<evidence type="ECO:0000313" key="8">
    <source>
        <dbReference type="Proteomes" id="UP001152795"/>
    </source>
</evidence>
<evidence type="ECO:0000256" key="5">
    <source>
        <dbReference type="ARBA" id="ARBA00023136"/>
    </source>
</evidence>
<dbReference type="GO" id="GO:0005886">
    <property type="term" value="C:plasma membrane"/>
    <property type="evidence" value="ECO:0007669"/>
    <property type="project" value="UniProtKB-SubCell"/>
</dbReference>
<keyword evidence="3 6" id="KW-0812">Transmembrane</keyword>
<comment type="caution">
    <text evidence="7">The sequence shown here is derived from an EMBL/GenBank/DDBJ whole genome shotgun (WGS) entry which is preliminary data.</text>
</comment>
<dbReference type="EMBL" id="CACRXK020015857">
    <property type="protein sequence ID" value="CAB4028979.1"/>
    <property type="molecule type" value="Genomic_DNA"/>
</dbReference>
<keyword evidence="6" id="KW-0807">Transducer</keyword>
<dbReference type="InterPro" id="IPR017452">
    <property type="entry name" value="GPCR_Rhodpsn_7TM"/>
</dbReference>
<comment type="subcellular location">
    <subcellularLocation>
        <location evidence="1">Cell membrane</location>
        <topology evidence="1">Multi-pass membrane protein</topology>
    </subcellularLocation>
</comment>
<dbReference type="AlphaFoldDB" id="A0A7D9LAA2"/>
<dbReference type="Pfam" id="PF00001">
    <property type="entry name" value="7tm_1"/>
    <property type="match status" value="1"/>
</dbReference>
<protein>
    <submittedName>
        <fullName evidence="7">Adrenocorticotropic hormone receptor-like</fullName>
    </submittedName>
</protein>
<dbReference type="SUPFAM" id="SSF81321">
    <property type="entry name" value="Family A G protein-coupled receptor-like"/>
    <property type="match status" value="1"/>
</dbReference>
<dbReference type="Gene3D" id="1.20.1070.10">
    <property type="entry name" value="Rhodopsin 7-helix transmembrane proteins"/>
    <property type="match status" value="1"/>
</dbReference>
<evidence type="ECO:0000256" key="3">
    <source>
        <dbReference type="ARBA" id="ARBA00022692"/>
    </source>
</evidence>
<proteinExistence type="inferred from homology"/>
<keyword evidence="2" id="KW-1003">Cell membrane</keyword>
<evidence type="ECO:0000256" key="6">
    <source>
        <dbReference type="RuleBase" id="RU000688"/>
    </source>
</evidence>
<keyword evidence="5" id="KW-0472">Membrane</keyword>
<dbReference type="PRINTS" id="PR00237">
    <property type="entry name" value="GPCRRHODOPSN"/>
</dbReference>
<keyword evidence="6" id="KW-0297">G-protein coupled receptor</keyword>
<gene>
    <name evidence="7" type="ORF">PACLA_8A065439</name>
</gene>
<evidence type="ECO:0000256" key="4">
    <source>
        <dbReference type="ARBA" id="ARBA00022989"/>
    </source>
</evidence>
<accession>A0A7D9LAA2</accession>
<dbReference type="CDD" id="cd00637">
    <property type="entry name" value="7tm_classA_rhodopsin-like"/>
    <property type="match status" value="1"/>
</dbReference>
<dbReference type="PROSITE" id="PS00237">
    <property type="entry name" value="G_PROTEIN_RECEP_F1_1"/>
    <property type="match status" value="1"/>
</dbReference>
<keyword evidence="8" id="KW-1185">Reference proteome</keyword>
<dbReference type="PANTHER" id="PTHR22750">
    <property type="entry name" value="G-PROTEIN COUPLED RECEPTOR"/>
    <property type="match status" value="1"/>
</dbReference>
<evidence type="ECO:0000256" key="1">
    <source>
        <dbReference type="ARBA" id="ARBA00004651"/>
    </source>
</evidence>
<dbReference type="Proteomes" id="UP001152795">
    <property type="component" value="Unassembled WGS sequence"/>
</dbReference>
<dbReference type="PROSITE" id="PS50262">
    <property type="entry name" value="G_PROTEIN_RECEP_F1_2"/>
    <property type="match status" value="1"/>
</dbReference>
<keyword evidence="6 7" id="KW-0675">Receptor</keyword>
<organism evidence="7 8">
    <name type="scientific">Paramuricea clavata</name>
    <name type="common">Red gorgonian</name>
    <name type="synonym">Violescent sea-whip</name>
    <dbReference type="NCBI Taxonomy" id="317549"/>
    <lineage>
        <taxon>Eukaryota</taxon>
        <taxon>Metazoa</taxon>
        <taxon>Cnidaria</taxon>
        <taxon>Anthozoa</taxon>
        <taxon>Octocorallia</taxon>
        <taxon>Malacalcyonacea</taxon>
        <taxon>Plexauridae</taxon>
        <taxon>Paramuricea</taxon>
    </lineage>
</organism>
<keyword evidence="4" id="KW-1133">Transmembrane helix</keyword>
<dbReference type="OrthoDB" id="5982486at2759"/>
<sequence length="350" mass="38658">MLHATGTIGPLSNNSSTYFKCDADPFKDLPSFDAAAYISRVTFATILAILILPTIFLNITILIAIIKNRTLWRSSHILIGFLAVTDALVGAFSMPLLLSTVLIEIIYGRSSYYKQVYCILSQAALNAGDLGIGWSFITIALITLERYVAIFAPFWYRKYVRTSVVVKTTLVTWVIWAAAVVILILNITLEFAVGVVILILVVTVYVLAVPAYIRILYLLKKIESSPIRETDSRPTIDRKGSITCAIMLLCLILCYTPLIVVSLVLVTKGVSKTVLTYILPWTRLVVLANSFFNPIIYICRIALIRRSAKNIFKRFYKKASPQSGTAAPSVPAVELGASNRAAVISHDSKL</sequence>
<name>A0A7D9LAA2_PARCT</name>
<dbReference type="GO" id="GO:0004930">
    <property type="term" value="F:G protein-coupled receptor activity"/>
    <property type="evidence" value="ECO:0007669"/>
    <property type="project" value="UniProtKB-KW"/>
</dbReference>
<evidence type="ECO:0000313" key="7">
    <source>
        <dbReference type="EMBL" id="CAB4028979.1"/>
    </source>
</evidence>
<evidence type="ECO:0000256" key="2">
    <source>
        <dbReference type="ARBA" id="ARBA00022475"/>
    </source>
</evidence>